<accession>A0A286CY36</accession>
<sequence>MRRQFKTFGDGSLIEYGRGQFDAWCVFLSGPDLPRFAPRDAWYFAELQRLGDKHGRYRLYDDFVRIYDSTCAIPDAGLLALITGLAAGYGEDALQVDRLLSVVYAGMIAEENKTHAPLKKRIKRLGMYQCLIENMAAEDAANFSRHRDWKLIDKECLARGF</sequence>
<evidence type="ECO:0000313" key="1">
    <source>
        <dbReference type="EMBL" id="SOD51294.1"/>
    </source>
</evidence>
<dbReference type="Pfam" id="PF22539">
    <property type="entry name" value="DUF7004"/>
    <property type="match status" value="1"/>
</dbReference>
<reference evidence="1 2" key="1">
    <citation type="submission" date="2017-09" db="EMBL/GenBank/DDBJ databases">
        <authorList>
            <person name="Ehlers B."/>
            <person name="Leendertz F.H."/>
        </authorList>
    </citation>
    <scope>NUCLEOTIDE SEQUENCE [LARGE SCALE GENOMIC DNA]</scope>
    <source>
        <strain evidence="1 2">CGMCC 1.10978</strain>
    </source>
</reference>
<dbReference type="RefSeq" id="WP_097120333.1">
    <property type="nucleotide sequence ID" value="NZ_OCND01000001.1"/>
</dbReference>
<proteinExistence type="predicted"/>
<keyword evidence="2" id="KW-1185">Reference proteome</keyword>
<name>A0A286CY36_9GAMM</name>
<organism evidence="1 2">
    <name type="scientific">Pseudoxanthomonas wuyuanensis</name>
    <dbReference type="NCBI Taxonomy" id="1073196"/>
    <lineage>
        <taxon>Bacteria</taxon>
        <taxon>Pseudomonadati</taxon>
        <taxon>Pseudomonadota</taxon>
        <taxon>Gammaproteobacteria</taxon>
        <taxon>Lysobacterales</taxon>
        <taxon>Lysobacteraceae</taxon>
        <taxon>Pseudoxanthomonas</taxon>
    </lineage>
</organism>
<dbReference type="Proteomes" id="UP000219374">
    <property type="component" value="Unassembled WGS sequence"/>
</dbReference>
<protein>
    <submittedName>
        <fullName evidence="1">Uncharacterized protein</fullName>
    </submittedName>
</protein>
<dbReference type="InterPro" id="IPR054273">
    <property type="entry name" value="DUF7004"/>
</dbReference>
<dbReference type="OrthoDB" id="6402658at2"/>
<dbReference type="EMBL" id="OCND01000001">
    <property type="protein sequence ID" value="SOD51294.1"/>
    <property type="molecule type" value="Genomic_DNA"/>
</dbReference>
<dbReference type="AlphaFoldDB" id="A0A286CY36"/>
<gene>
    <name evidence="1" type="ORF">SAMN06296416_101550</name>
</gene>
<evidence type="ECO:0000313" key="2">
    <source>
        <dbReference type="Proteomes" id="UP000219374"/>
    </source>
</evidence>